<feature type="domain" description="Replication-associated protein ORF2/G2P" evidence="1">
    <location>
        <begin position="73"/>
        <end position="219"/>
    </location>
</feature>
<dbReference type="EMBL" id="OM869643">
    <property type="protein sequence ID" value="UPW41650.1"/>
    <property type="molecule type" value="Genomic_DNA"/>
</dbReference>
<proteinExistence type="predicted"/>
<accession>A0A976N2N8</accession>
<protein>
    <submittedName>
        <fullName evidence="2">Replication initiator protein</fullName>
    </submittedName>
</protein>
<reference evidence="2" key="1">
    <citation type="submission" date="2022-02" db="EMBL/GenBank/DDBJ databases">
        <title>Towards deciphering the DNA virus diversity associated with rodent species in the families Cricetidae and Heteromyidae.</title>
        <authorList>
            <person name="Lund M."/>
            <person name="Larsen B.B."/>
            <person name="Gryseels S."/>
            <person name="Kraberger S."/>
            <person name="Rowsey D.M."/>
            <person name="Steger L."/>
            <person name="Yule K.M."/>
            <person name="Upham N.S."/>
            <person name="Worobey M."/>
            <person name="Van Doorslaer K."/>
            <person name="Varsani A."/>
        </authorList>
    </citation>
    <scope>NUCLEOTIDE SEQUENCE</scope>
    <source>
        <strain evidence="2">NeonRodF8_30</strain>
    </source>
</reference>
<dbReference type="InterPro" id="IPR056906">
    <property type="entry name" value="ORF2/G2P_dom"/>
</dbReference>
<dbReference type="Pfam" id="PF23343">
    <property type="entry name" value="REP_ORF2-G2P"/>
    <property type="match status" value="1"/>
</dbReference>
<sequence length="340" mass="40004">MPCFHPIHALQVPGMTHLSGKPYRRFLGPSDPKFNDPNVELLPCNKCVGCRMDYSRQWADRCIMELQYHDSSYFLTLTYNDLAVPRSYYADPETGEAHVSLTLCPDDWTKFMKRLRYYRPNDKLRFFMCGEYGPKTFRPHYHAIIYGLHLDDLVPYSRSAIGYQYYTSQLVDRAWTSRGVMRDLFGEECVTPLTNMGRVLIGEVTWESCAYTARYMLKKLKGPEAKFYSDFNLVPPFIRMSRDGGIAKQYYDDHPDLYDYNFINVKTPKGGRKIRPPRYFDNLFDLENPERMAEIKTQRRLAAEESMRIQMEKTTLSVDEYLQLQEETLKKRIASLHRDL</sequence>
<evidence type="ECO:0000313" key="2">
    <source>
        <dbReference type="EMBL" id="UPW41650.1"/>
    </source>
</evidence>
<organism evidence="2">
    <name type="scientific">Peromfec virus RodF8_30</name>
    <dbReference type="NCBI Taxonomy" id="2929368"/>
    <lineage>
        <taxon>Viruses</taxon>
        <taxon>Monodnaviria</taxon>
        <taxon>Sangervirae</taxon>
        <taxon>Phixviricota</taxon>
        <taxon>Malgrandaviricetes</taxon>
        <taxon>Petitvirales</taxon>
        <taxon>Microviridae</taxon>
    </lineage>
</organism>
<name>A0A976N2N8_9VIRU</name>
<evidence type="ECO:0000259" key="1">
    <source>
        <dbReference type="Pfam" id="PF23343"/>
    </source>
</evidence>